<dbReference type="InterPro" id="IPR013766">
    <property type="entry name" value="Thioredoxin_domain"/>
</dbReference>
<evidence type="ECO:0000259" key="1">
    <source>
        <dbReference type="PROSITE" id="PS51352"/>
    </source>
</evidence>
<dbReference type="PANTHER" id="PTHR42852">
    <property type="entry name" value="THIOL:DISULFIDE INTERCHANGE PROTEIN DSBE"/>
    <property type="match status" value="1"/>
</dbReference>
<dbReference type="AlphaFoldDB" id="A0A532V117"/>
<proteinExistence type="predicted"/>
<organism evidence="2 3">
    <name type="scientific">candidate division LCP-89 bacterium B3_LCP</name>
    <dbReference type="NCBI Taxonomy" id="2012998"/>
    <lineage>
        <taxon>Bacteria</taxon>
        <taxon>Pseudomonadati</taxon>
        <taxon>Bacteria division LCP-89</taxon>
    </lineage>
</organism>
<dbReference type="InterPro" id="IPR000866">
    <property type="entry name" value="AhpC/TSA"/>
</dbReference>
<protein>
    <recommendedName>
        <fullName evidence="1">Thioredoxin domain-containing protein</fullName>
    </recommendedName>
</protein>
<sequence>MTCTPRNRSLAALLILLVIGSILLSGCEIIQSELPPVGNIYVSAFDQSGMEISGGRIYLDGVERAEPIPYLLENIDIGGHTLLVESEDYYDSEFQINVDRNETSYATFTLTPAPDGFLNASSNPNGVTILVDRRSLSVVTPNLFSDANSGQRTISAFMDGYKTLEPSLITLTISPDDTVQADFVLEAGVAGSQVGDIAFDFTLQDDFDVQRSLHEYRGYIVLLTFFFSDCQPCMEEFPIIDEIYTEYASQGVRVLGIDYMFGDTLEDVKGVRDGLNIHFNLLLDYSAIVTMNYSITSFPTNIVIGPGGDIIAHLGEITYSELTEIFDDIIY</sequence>
<dbReference type="InterPro" id="IPR050553">
    <property type="entry name" value="Thioredoxin_ResA/DsbE_sf"/>
</dbReference>
<name>A0A532V117_UNCL8</name>
<dbReference type="InterPro" id="IPR036249">
    <property type="entry name" value="Thioredoxin-like_sf"/>
</dbReference>
<evidence type="ECO:0000313" key="2">
    <source>
        <dbReference type="EMBL" id="TKJ40839.1"/>
    </source>
</evidence>
<dbReference type="Pfam" id="PF00578">
    <property type="entry name" value="AhpC-TSA"/>
    <property type="match status" value="1"/>
</dbReference>
<dbReference type="GO" id="GO:0016209">
    <property type="term" value="F:antioxidant activity"/>
    <property type="evidence" value="ECO:0007669"/>
    <property type="project" value="InterPro"/>
</dbReference>
<dbReference type="GO" id="GO:0016491">
    <property type="term" value="F:oxidoreductase activity"/>
    <property type="evidence" value="ECO:0007669"/>
    <property type="project" value="InterPro"/>
</dbReference>
<dbReference type="PANTHER" id="PTHR42852:SF13">
    <property type="entry name" value="PROTEIN DIPZ"/>
    <property type="match status" value="1"/>
</dbReference>
<dbReference type="SUPFAM" id="SSF52833">
    <property type="entry name" value="Thioredoxin-like"/>
    <property type="match status" value="1"/>
</dbReference>
<dbReference type="CDD" id="cd02966">
    <property type="entry name" value="TlpA_like_family"/>
    <property type="match status" value="1"/>
</dbReference>
<dbReference type="EMBL" id="NJBN01000004">
    <property type="protein sequence ID" value="TKJ40839.1"/>
    <property type="molecule type" value="Genomic_DNA"/>
</dbReference>
<dbReference type="Proteomes" id="UP000319619">
    <property type="component" value="Unassembled WGS sequence"/>
</dbReference>
<comment type="caution">
    <text evidence="2">The sequence shown here is derived from an EMBL/GenBank/DDBJ whole genome shotgun (WGS) entry which is preliminary data.</text>
</comment>
<gene>
    <name evidence="2" type="ORF">CEE37_07710</name>
</gene>
<evidence type="ECO:0000313" key="3">
    <source>
        <dbReference type="Proteomes" id="UP000319619"/>
    </source>
</evidence>
<dbReference type="PROSITE" id="PS51352">
    <property type="entry name" value="THIOREDOXIN_2"/>
    <property type="match status" value="1"/>
</dbReference>
<dbReference type="PROSITE" id="PS51257">
    <property type="entry name" value="PROKAR_LIPOPROTEIN"/>
    <property type="match status" value="1"/>
</dbReference>
<feature type="domain" description="Thioredoxin" evidence="1">
    <location>
        <begin position="192"/>
        <end position="331"/>
    </location>
</feature>
<accession>A0A532V117</accession>
<reference evidence="2 3" key="1">
    <citation type="submission" date="2017-06" db="EMBL/GenBank/DDBJ databases">
        <title>Novel microbial phyla capable of carbon fixation and sulfur reduction in deep-sea sediments.</title>
        <authorList>
            <person name="Huang J."/>
            <person name="Baker B."/>
            <person name="Wang Y."/>
        </authorList>
    </citation>
    <scope>NUCLEOTIDE SEQUENCE [LARGE SCALE GENOMIC DNA]</scope>
    <source>
        <strain evidence="2">B3_LCP</strain>
    </source>
</reference>
<dbReference type="Gene3D" id="3.40.30.10">
    <property type="entry name" value="Glutaredoxin"/>
    <property type="match status" value="1"/>
</dbReference>